<evidence type="ECO:0000259" key="5">
    <source>
        <dbReference type="PROSITE" id="PS51898"/>
    </source>
</evidence>
<accession>M4NNG2</accession>
<dbReference type="AlphaFoldDB" id="M4NNG2"/>
<protein>
    <submittedName>
        <fullName evidence="7">Site-specific recombinase XerC</fullName>
    </submittedName>
</protein>
<dbReference type="InterPro" id="IPR010998">
    <property type="entry name" value="Integrase_recombinase_N"/>
</dbReference>
<name>M4NNG2_9GAMM</name>
<dbReference type="PROSITE" id="PS51900">
    <property type="entry name" value="CB"/>
    <property type="match status" value="1"/>
</dbReference>
<dbReference type="GO" id="GO:0015074">
    <property type="term" value="P:DNA integration"/>
    <property type="evidence" value="ECO:0007669"/>
    <property type="project" value="UniProtKB-KW"/>
</dbReference>
<dbReference type="InterPro" id="IPR052925">
    <property type="entry name" value="Phage_Integrase-like_Recomb"/>
</dbReference>
<evidence type="ECO:0000313" key="8">
    <source>
        <dbReference type="Proteomes" id="UP000011859"/>
    </source>
</evidence>
<dbReference type="Pfam" id="PF00589">
    <property type="entry name" value="Phage_integrase"/>
    <property type="match status" value="1"/>
</dbReference>
<sequence>MMPSQSLETYLQAAQRENTQRSYASAVRHFEVTWGGLLPATTDTVAQYLVAHATALSTNTLRQRLAALSHWHQAHGFSDPTAAPIVKKTLKGIQALHPVREKRAEPLQLTAVAHVAAWLDTAIAAADLRGDSAEALRCRRDRAMLLLGFWRGFRVDELVGLQTEHIVVVPGQGMTCFLGRSKTDRQLAGTTYRVPALSRWCPVTATLDWVSHAGLTTGPLFRSVARWGALGTGALHSNSVVPLLRRLFTRAGLASPETYSGHSLRRGFAGWANANGWDVKALMEYVGWKDVHSAMRYIDGTDPFAQARIERGLADKITLHVGHDDG</sequence>
<evidence type="ECO:0000256" key="1">
    <source>
        <dbReference type="ARBA" id="ARBA00022908"/>
    </source>
</evidence>
<dbReference type="GO" id="GO:0006310">
    <property type="term" value="P:DNA recombination"/>
    <property type="evidence" value="ECO:0007669"/>
    <property type="project" value="UniProtKB-KW"/>
</dbReference>
<dbReference type="SUPFAM" id="SSF56349">
    <property type="entry name" value="DNA breaking-rejoining enzymes"/>
    <property type="match status" value="1"/>
</dbReference>
<dbReference type="InterPro" id="IPR013762">
    <property type="entry name" value="Integrase-like_cat_sf"/>
</dbReference>
<dbReference type="HOGENOM" id="CLU_047407_1_1_6"/>
<dbReference type="CDD" id="cd00799">
    <property type="entry name" value="INT_Cre_C"/>
    <property type="match status" value="1"/>
</dbReference>
<keyword evidence="1" id="KW-0229">DNA integration</keyword>
<dbReference type="KEGG" id="rhd:R2APBS1_2123"/>
<dbReference type="Gene3D" id="1.10.443.10">
    <property type="entry name" value="Intergrase catalytic core"/>
    <property type="match status" value="1"/>
</dbReference>
<evidence type="ECO:0000313" key="7">
    <source>
        <dbReference type="EMBL" id="AGG89241.1"/>
    </source>
</evidence>
<dbReference type="InterPro" id="IPR044068">
    <property type="entry name" value="CB"/>
</dbReference>
<dbReference type="eggNOG" id="COG4974">
    <property type="taxonomic scope" value="Bacteria"/>
</dbReference>
<dbReference type="SUPFAM" id="SSF47823">
    <property type="entry name" value="lambda integrase-like, N-terminal domain"/>
    <property type="match status" value="1"/>
</dbReference>
<gene>
    <name evidence="7" type="ORF">R2APBS1_2123</name>
</gene>
<evidence type="ECO:0000256" key="4">
    <source>
        <dbReference type="PROSITE-ProRule" id="PRU01248"/>
    </source>
</evidence>
<keyword evidence="3" id="KW-0233">DNA recombination</keyword>
<dbReference type="EMBL" id="CP003470">
    <property type="protein sequence ID" value="AGG89241.1"/>
    <property type="molecule type" value="Genomic_DNA"/>
</dbReference>
<dbReference type="PROSITE" id="PS51898">
    <property type="entry name" value="TYR_RECOMBINASE"/>
    <property type="match status" value="1"/>
</dbReference>
<reference evidence="7 8" key="1">
    <citation type="submission" date="2012-04" db="EMBL/GenBank/DDBJ databases">
        <title>Complete genome of Rhodanobacter sp. 2APBS1.</title>
        <authorList>
            <consortium name="US DOE Joint Genome Institute"/>
            <person name="Huntemann M."/>
            <person name="Wei C.-L."/>
            <person name="Han J."/>
            <person name="Detter J.C."/>
            <person name="Han C."/>
            <person name="Tapia R."/>
            <person name="Munk A.C.C."/>
            <person name="Chen A."/>
            <person name="Krypides N."/>
            <person name="Mavromatis K."/>
            <person name="Markowitz V."/>
            <person name="Szeto E."/>
            <person name="Ivanova N."/>
            <person name="Mikhailova N."/>
            <person name="Ovchinnikova G."/>
            <person name="Pagani I."/>
            <person name="Pati A."/>
            <person name="Goodwin L."/>
            <person name="Peters L."/>
            <person name="Pitluck S."/>
            <person name="Woyke T."/>
            <person name="Prakash O."/>
            <person name="Elkins J."/>
            <person name="Brown S."/>
            <person name="Palumbo A."/>
            <person name="Hemme C."/>
            <person name="Zhou J."/>
            <person name="Watson D."/>
            <person name="Jardine P."/>
            <person name="Kostka J."/>
            <person name="Green S."/>
        </authorList>
    </citation>
    <scope>NUCLEOTIDE SEQUENCE [LARGE SCALE GENOMIC DNA]</scope>
    <source>
        <strain evidence="7 8">2APBS1</strain>
    </source>
</reference>
<dbReference type="PANTHER" id="PTHR34605:SF4">
    <property type="entry name" value="DNA ADENINE METHYLTRANSFERASE"/>
    <property type="match status" value="1"/>
</dbReference>
<evidence type="ECO:0000256" key="3">
    <source>
        <dbReference type="ARBA" id="ARBA00023172"/>
    </source>
</evidence>
<organism evidence="7 8">
    <name type="scientific">Rhodanobacter denitrificans</name>
    <dbReference type="NCBI Taxonomy" id="666685"/>
    <lineage>
        <taxon>Bacteria</taxon>
        <taxon>Pseudomonadati</taxon>
        <taxon>Pseudomonadota</taxon>
        <taxon>Gammaproteobacteria</taxon>
        <taxon>Lysobacterales</taxon>
        <taxon>Rhodanobacteraceae</taxon>
        <taxon>Rhodanobacter</taxon>
    </lineage>
</organism>
<evidence type="ECO:0000256" key="2">
    <source>
        <dbReference type="ARBA" id="ARBA00023125"/>
    </source>
</evidence>
<proteinExistence type="predicted"/>
<dbReference type="InterPro" id="IPR002104">
    <property type="entry name" value="Integrase_catalytic"/>
</dbReference>
<dbReference type="InterPro" id="IPR011010">
    <property type="entry name" value="DNA_brk_join_enz"/>
</dbReference>
<dbReference type="Gene3D" id="1.10.150.130">
    <property type="match status" value="1"/>
</dbReference>
<evidence type="ECO:0000259" key="6">
    <source>
        <dbReference type="PROSITE" id="PS51900"/>
    </source>
</evidence>
<dbReference type="Proteomes" id="UP000011859">
    <property type="component" value="Chromosome"/>
</dbReference>
<dbReference type="STRING" id="666685.R2APBS1_2123"/>
<feature type="domain" description="Core-binding (CB)" evidence="6">
    <location>
        <begin position="1"/>
        <end position="76"/>
    </location>
</feature>
<feature type="domain" description="Tyr recombinase" evidence="5">
    <location>
        <begin position="104"/>
        <end position="311"/>
    </location>
</feature>
<dbReference type="PANTHER" id="PTHR34605">
    <property type="entry name" value="PHAGE_INTEGRASE DOMAIN-CONTAINING PROTEIN"/>
    <property type="match status" value="1"/>
</dbReference>
<dbReference type="GO" id="GO:0003677">
    <property type="term" value="F:DNA binding"/>
    <property type="evidence" value="ECO:0007669"/>
    <property type="project" value="UniProtKB-UniRule"/>
</dbReference>
<keyword evidence="2 4" id="KW-0238">DNA-binding</keyword>
<keyword evidence="8" id="KW-1185">Reference proteome</keyword>